<dbReference type="AlphaFoldDB" id="A0A448XMM3"/>
<dbReference type="Pfam" id="PF21692">
    <property type="entry name" value="Talin_R4"/>
    <property type="match status" value="1"/>
</dbReference>
<evidence type="ECO:0000313" key="3">
    <source>
        <dbReference type="EMBL" id="VEL40362.1"/>
    </source>
</evidence>
<dbReference type="Proteomes" id="UP000784294">
    <property type="component" value="Unassembled WGS sequence"/>
</dbReference>
<sequence length="181" mass="19776">MSSIARLSCRLSLSAIYILPLPIDCEHRVPRIYRGQPCEALVRSSRSLSPTVHDAGLQAALTNSYGQMSQAVEALRACLARAEPAVRQLQVAGALARLVRLRDEADRLETAVCGASMGSGTIPLLAALPDDKASGKLALSALMRRDFYHSIFIFTLIPFAMIRGSTRFSLLSYFAVRRKIL</sequence>
<feature type="transmembrane region" description="Helical" evidence="1">
    <location>
        <begin position="148"/>
        <end position="176"/>
    </location>
</feature>
<name>A0A448XMM3_9PLAT</name>
<reference evidence="3" key="1">
    <citation type="submission" date="2018-11" db="EMBL/GenBank/DDBJ databases">
        <authorList>
            <consortium name="Pathogen Informatics"/>
        </authorList>
    </citation>
    <scope>NUCLEOTIDE SEQUENCE</scope>
</reference>
<evidence type="ECO:0000259" key="2">
    <source>
        <dbReference type="Pfam" id="PF21692"/>
    </source>
</evidence>
<keyword evidence="1" id="KW-0812">Transmembrane</keyword>
<feature type="domain" description="Talin R4" evidence="2">
    <location>
        <begin position="36"/>
        <end position="82"/>
    </location>
</feature>
<dbReference type="Gene3D" id="1.20.120.230">
    <property type="entry name" value="Alpha-catenin/vinculin-like"/>
    <property type="match status" value="1"/>
</dbReference>
<evidence type="ECO:0000256" key="1">
    <source>
        <dbReference type="SAM" id="Phobius"/>
    </source>
</evidence>
<gene>
    <name evidence="3" type="ORF">PXEA_LOCUS33802</name>
</gene>
<proteinExistence type="predicted"/>
<keyword evidence="1" id="KW-1133">Transmembrane helix</keyword>
<dbReference type="EMBL" id="CAAALY010264612">
    <property type="protein sequence ID" value="VEL40362.1"/>
    <property type="molecule type" value="Genomic_DNA"/>
</dbReference>
<dbReference type="InterPro" id="IPR049108">
    <property type="entry name" value="Talin_R4"/>
</dbReference>
<keyword evidence="4" id="KW-1185">Reference proteome</keyword>
<comment type="caution">
    <text evidence="3">The sequence shown here is derived from an EMBL/GenBank/DDBJ whole genome shotgun (WGS) entry which is preliminary data.</text>
</comment>
<organism evidence="3 4">
    <name type="scientific">Protopolystoma xenopodis</name>
    <dbReference type="NCBI Taxonomy" id="117903"/>
    <lineage>
        <taxon>Eukaryota</taxon>
        <taxon>Metazoa</taxon>
        <taxon>Spiralia</taxon>
        <taxon>Lophotrochozoa</taxon>
        <taxon>Platyhelminthes</taxon>
        <taxon>Monogenea</taxon>
        <taxon>Polyopisthocotylea</taxon>
        <taxon>Polystomatidea</taxon>
        <taxon>Polystomatidae</taxon>
        <taxon>Protopolystoma</taxon>
    </lineage>
</organism>
<accession>A0A448XMM3</accession>
<protein>
    <recommendedName>
        <fullName evidence="2">Talin R4 domain-containing protein</fullName>
    </recommendedName>
</protein>
<evidence type="ECO:0000313" key="4">
    <source>
        <dbReference type="Proteomes" id="UP000784294"/>
    </source>
</evidence>
<keyword evidence="1" id="KW-0472">Membrane</keyword>